<dbReference type="InParanoid" id="D2W0L8"/>
<keyword evidence="2" id="KW-1185">Reference proteome</keyword>
<evidence type="ECO:0000313" key="1">
    <source>
        <dbReference type="EMBL" id="EFC37360.1"/>
    </source>
</evidence>
<dbReference type="EMBL" id="GG738919">
    <property type="protein sequence ID" value="EFC37360.1"/>
    <property type="molecule type" value="Genomic_DNA"/>
</dbReference>
<dbReference type="AlphaFoldDB" id="D2W0L8"/>
<gene>
    <name evidence="1" type="ORF">NAEGRDRAFT_74904</name>
</gene>
<organism evidence="2">
    <name type="scientific">Naegleria gruberi</name>
    <name type="common">Amoeba</name>
    <dbReference type="NCBI Taxonomy" id="5762"/>
    <lineage>
        <taxon>Eukaryota</taxon>
        <taxon>Discoba</taxon>
        <taxon>Heterolobosea</taxon>
        <taxon>Tetramitia</taxon>
        <taxon>Eutetramitia</taxon>
        <taxon>Vahlkampfiidae</taxon>
        <taxon>Naegleria</taxon>
    </lineage>
</organism>
<accession>D2W0L8</accession>
<dbReference type="Proteomes" id="UP000006671">
    <property type="component" value="Unassembled WGS sequence"/>
</dbReference>
<protein>
    <submittedName>
        <fullName evidence="1">Predicted protein</fullName>
    </submittedName>
</protein>
<dbReference type="VEuPathDB" id="AmoebaDB:NAEGRDRAFT_74904"/>
<name>D2W0L8_NAEGR</name>
<dbReference type="KEGG" id="ngr:NAEGRDRAFT_74904"/>
<proteinExistence type="predicted"/>
<evidence type="ECO:0000313" key="2">
    <source>
        <dbReference type="Proteomes" id="UP000006671"/>
    </source>
</evidence>
<sequence length="364" mass="42130">MSSSQQQYHGILRQVPAELIFDILRYLDFVSLKPLIFCFVTVDYYLPTQLQETISLGLSSLSNVSNGDSGGSGSGSGSSSSVGYSDGFSYCSLPIKHLFGDEFGIARFGIYLKMRFIESIPGTLKLSHGRRNSFDDIYRELEKLFVHYNPMMSKNLKRIGKEFEEERIRVSVEYKIQKYLDVTVTNENFMEFCRNYRHASKIILENWGKYGYGSESNLRYKIPGNILVAFKEVYKNLVKPLKNIHDEKATSKNPYMKALIVVVNSMNECAKYFKLLNRDFIYASSRLANDYPIPVELFGKFWRYLDNPLTYEPLLHMVTNLSDKRQIIIDICNYFSNMKPPRTCYCYTGRLRKILGNIQTLFQT</sequence>
<dbReference type="GeneID" id="8853703"/>
<dbReference type="RefSeq" id="XP_002670104.1">
    <property type="nucleotide sequence ID" value="XM_002670058.1"/>
</dbReference>
<reference evidence="1 2" key="1">
    <citation type="journal article" date="2010" name="Cell">
        <title>The genome of Naegleria gruberi illuminates early eukaryotic versatility.</title>
        <authorList>
            <person name="Fritz-Laylin L.K."/>
            <person name="Prochnik S.E."/>
            <person name="Ginger M.L."/>
            <person name="Dacks J.B."/>
            <person name="Carpenter M.L."/>
            <person name="Field M.C."/>
            <person name="Kuo A."/>
            <person name="Paredez A."/>
            <person name="Chapman J."/>
            <person name="Pham J."/>
            <person name="Shu S."/>
            <person name="Neupane R."/>
            <person name="Cipriano M."/>
            <person name="Mancuso J."/>
            <person name="Tu H."/>
            <person name="Salamov A."/>
            <person name="Lindquist E."/>
            <person name="Shapiro H."/>
            <person name="Lucas S."/>
            <person name="Grigoriev I.V."/>
            <person name="Cande W.Z."/>
            <person name="Fulton C."/>
            <person name="Rokhsar D.S."/>
            <person name="Dawson S.C."/>
        </authorList>
    </citation>
    <scope>NUCLEOTIDE SEQUENCE [LARGE SCALE GENOMIC DNA]</scope>
    <source>
        <strain evidence="1 2">NEG-M</strain>
    </source>
</reference>